<protein>
    <submittedName>
        <fullName evidence="2">Uncharacterized protein</fullName>
    </submittedName>
</protein>
<dbReference type="Proteomes" id="UP000629287">
    <property type="component" value="Unassembled WGS sequence"/>
</dbReference>
<accession>A0A8I0PET3</accession>
<evidence type="ECO:0000313" key="3">
    <source>
        <dbReference type="Proteomes" id="UP000629287"/>
    </source>
</evidence>
<keyword evidence="3" id="KW-1185">Reference proteome</keyword>
<feature type="coiled-coil region" evidence="1">
    <location>
        <begin position="4"/>
        <end position="31"/>
    </location>
</feature>
<proteinExistence type="predicted"/>
<keyword evidence="1" id="KW-0175">Coiled coil</keyword>
<dbReference type="GeneID" id="86831916"/>
<reference evidence="2 3" key="1">
    <citation type="submission" date="2020-10" db="EMBL/GenBank/DDBJ databases">
        <title>Sequencing the genomes of 1000 actinobacteria strains.</title>
        <authorList>
            <person name="Klenk H.-P."/>
        </authorList>
    </citation>
    <scope>NUCLEOTIDE SEQUENCE [LARGE SCALE GENOMIC DNA]</scope>
    <source>
        <strain evidence="2 3">DSM 41803</strain>
    </source>
</reference>
<evidence type="ECO:0000256" key="1">
    <source>
        <dbReference type="SAM" id="Coils"/>
    </source>
</evidence>
<evidence type="ECO:0000313" key="2">
    <source>
        <dbReference type="EMBL" id="MBE1601291.1"/>
    </source>
</evidence>
<gene>
    <name evidence="2" type="ORF">H4687_007420</name>
</gene>
<comment type="caution">
    <text evidence="2">The sequence shown here is derived from an EMBL/GenBank/DDBJ whole genome shotgun (WGS) entry which is preliminary data.</text>
</comment>
<dbReference type="RefSeq" id="WP_046917553.1">
    <property type="nucleotide sequence ID" value="NZ_JADBGF010000001.1"/>
</dbReference>
<sequence>MDVNDVVRERIEQARRKAEAEKQRRAELAAARRKGLAYRHAQKLRNLADSLSNQTLSASGA</sequence>
<organism evidence="2 3">
    <name type="scientific">Streptomyces stelliscabiei</name>
    <dbReference type="NCBI Taxonomy" id="146820"/>
    <lineage>
        <taxon>Bacteria</taxon>
        <taxon>Bacillati</taxon>
        <taxon>Actinomycetota</taxon>
        <taxon>Actinomycetes</taxon>
        <taxon>Kitasatosporales</taxon>
        <taxon>Streptomycetaceae</taxon>
        <taxon>Streptomyces</taxon>
    </lineage>
</organism>
<dbReference type="EMBL" id="JADBGF010000001">
    <property type="protein sequence ID" value="MBE1601291.1"/>
    <property type="molecule type" value="Genomic_DNA"/>
</dbReference>
<dbReference type="AlphaFoldDB" id="A0A8I0PET3"/>
<name>A0A8I0PET3_9ACTN</name>